<evidence type="ECO:0000313" key="1">
    <source>
        <dbReference type="EMBL" id="GAA1982818.1"/>
    </source>
</evidence>
<dbReference type="RefSeq" id="WP_344099448.1">
    <property type="nucleotide sequence ID" value="NZ_BAAAPC010000002.1"/>
</dbReference>
<reference evidence="1 2" key="1">
    <citation type="journal article" date="2019" name="Int. J. Syst. Evol. Microbiol.">
        <title>The Global Catalogue of Microorganisms (GCM) 10K type strain sequencing project: providing services to taxonomists for standard genome sequencing and annotation.</title>
        <authorList>
            <consortium name="The Broad Institute Genomics Platform"/>
            <consortium name="The Broad Institute Genome Sequencing Center for Infectious Disease"/>
            <person name="Wu L."/>
            <person name="Ma J."/>
        </authorList>
    </citation>
    <scope>NUCLEOTIDE SEQUENCE [LARGE SCALE GENOMIC DNA]</scope>
    <source>
        <strain evidence="1 2">JCM 15313</strain>
    </source>
</reference>
<keyword evidence="2" id="KW-1185">Reference proteome</keyword>
<comment type="caution">
    <text evidence="1">The sequence shown here is derived from an EMBL/GenBank/DDBJ whole genome shotgun (WGS) entry which is preliminary data.</text>
</comment>
<evidence type="ECO:0000313" key="2">
    <source>
        <dbReference type="Proteomes" id="UP001501585"/>
    </source>
</evidence>
<name>A0ABN2S9K6_9ACTN</name>
<dbReference type="EMBL" id="BAAAPC010000002">
    <property type="protein sequence ID" value="GAA1982818.1"/>
    <property type="molecule type" value="Genomic_DNA"/>
</dbReference>
<protein>
    <submittedName>
        <fullName evidence="1">DUF6177 family protein</fullName>
    </submittedName>
</protein>
<organism evidence="1 2">
    <name type="scientific">Nocardiopsis rhodophaea</name>
    <dbReference type="NCBI Taxonomy" id="280238"/>
    <lineage>
        <taxon>Bacteria</taxon>
        <taxon>Bacillati</taxon>
        <taxon>Actinomycetota</taxon>
        <taxon>Actinomycetes</taxon>
        <taxon>Streptosporangiales</taxon>
        <taxon>Nocardiopsidaceae</taxon>
        <taxon>Nocardiopsis</taxon>
    </lineage>
</organism>
<dbReference type="InterPro" id="IPR046175">
    <property type="entry name" value="DUF6177"/>
</dbReference>
<sequence>MTLHPADHPAVDLATDTTILVSQDRPLVPFSSWLSDAVATFAGEGRGLQVVTPVGARLTFPLRTLLSRPRARWVVEEPDGSGGHYDGLSGVPLVWDATSGYVPTGAPHVPRPDAGAADSATASASSPTFLHQSAVLGSHLIIDVTVVRPAADALVLGAAAETLSRTLTTTTPAGWGTSEPALSAWDRTALTAMCRRRAPQPTWFTFVGPGGDARPSVGTQRVSRVVSGVKEKITFAVAYAEDEEPALHRLEDIVEDLVSQGGLRNLTVHRLPGRPDLTYEPRTPSVPTPVGLALGPEPVAETGLDHVLESPARGYLVGPRARPAVWFPLGEGTAPEGWQLFGSVMNHLTPAGAGSR</sequence>
<proteinExistence type="predicted"/>
<gene>
    <name evidence="1" type="ORF">GCM10009799_05000</name>
</gene>
<dbReference type="Pfam" id="PF19674">
    <property type="entry name" value="DUF6177"/>
    <property type="match status" value="1"/>
</dbReference>
<accession>A0ABN2S9K6</accession>
<dbReference type="Proteomes" id="UP001501585">
    <property type="component" value="Unassembled WGS sequence"/>
</dbReference>